<dbReference type="SMART" id="SM00382">
    <property type="entry name" value="AAA"/>
    <property type="match status" value="1"/>
</dbReference>
<protein>
    <submittedName>
        <fullName evidence="6">Putative ABC transport system ATP-binding protein</fullName>
    </submittedName>
</protein>
<evidence type="ECO:0000259" key="5">
    <source>
        <dbReference type="PROSITE" id="PS50893"/>
    </source>
</evidence>
<keyword evidence="4 6" id="KW-0067">ATP-binding</keyword>
<dbReference type="PROSITE" id="PS50893">
    <property type="entry name" value="ABC_TRANSPORTER_2"/>
    <property type="match status" value="1"/>
</dbReference>
<dbReference type="Pfam" id="PF00005">
    <property type="entry name" value="ABC_tran"/>
    <property type="match status" value="1"/>
</dbReference>
<dbReference type="GO" id="GO:0005524">
    <property type="term" value="F:ATP binding"/>
    <property type="evidence" value="ECO:0007669"/>
    <property type="project" value="UniProtKB-KW"/>
</dbReference>
<comment type="similarity">
    <text evidence="1">Belongs to the ABC transporter superfamily.</text>
</comment>
<gene>
    <name evidence="6" type="ORF">SAMN04487824_11037</name>
</gene>
<keyword evidence="2" id="KW-0813">Transport</keyword>
<evidence type="ECO:0000256" key="1">
    <source>
        <dbReference type="ARBA" id="ARBA00005417"/>
    </source>
</evidence>
<keyword evidence="7" id="KW-1185">Reference proteome</keyword>
<reference evidence="7" key="1">
    <citation type="submission" date="2016-10" db="EMBL/GenBank/DDBJ databases">
        <authorList>
            <person name="Varghese N."/>
            <person name="Submissions S."/>
        </authorList>
    </citation>
    <scope>NUCLEOTIDE SEQUENCE [LARGE SCALE GENOMIC DNA]</scope>
    <source>
        <strain evidence="7">DSM 22619</strain>
    </source>
</reference>
<sequence>METVLQVHNVQKYYGSKGRGMGTAMTKALDGVSFDVRKGEFIAIMGTSGSGKSTLLNCISTIDRPTAGQIVVDGRDVTSMRQRDLSRFRRERLGFVFQDSNLLDTLTGEENVALALTINRVSPKEIPGRVEQVAAMLDVADVLKKYPYQMSGGQRQRIACARAIVTRPAIVLADEPTGALDSKNSRLLLGSLADLNRQGATILMVTHDSYAASWSSRVLFIKDGRIFNELSRGDESRQQFFQKIMDVVSFMGGEAADVR</sequence>
<evidence type="ECO:0000256" key="4">
    <source>
        <dbReference type="ARBA" id="ARBA00022840"/>
    </source>
</evidence>
<dbReference type="FunFam" id="3.40.50.300:FF:000032">
    <property type="entry name" value="Export ABC transporter ATP-binding protein"/>
    <property type="match status" value="1"/>
</dbReference>
<dbReference type="Gene3D" id="3.40.50.300">
    <property type="entry name" value="P-loop containing nucleotide triphosphate hydrolases"/>
    <property type="match status" value="1"/>
</dbReference>
<evidence type="ECO:0000313" key="7">
    <source>
        <dbReference type="Proteomes" id="UP000198528"/>
    </source>
</evidence>
<organism evidence="6 7">
    <name type="scientific">Parafannyhessea umbonata</name>
    <dbReference type="NCBI Taxonomy" id="604330"/>
    <lineage>
        <taxon>Bacteria</taxon>
        <taxon>Bacillati</taxon>
        <taxon>Actinomycetota</taxon>
        <taxon>Coriobacteriia</taxon>
        <taxon>Coriobacteriales</taxon>
        <taxon>Atopobiaceae</taxon>
        <taxon>Parafannyhessea</taxon>
    </lineage>
</organism>
<dbReference type="GO" id="GO:0022857">
    <property type="term" value="F:transmembrane transporter activity"/>
    <property type="evidence" value="ECO:0007669"/>
    <property type="project" value="UniProtKB-ARBA"/>
</dbReference>
<dbReference type="STRING" id="604330.SAMN04489857_1528"/>
<dbReference type="GO" id="GO:0098796">
    <property type="term" value="C:membrane protein complex"/>
    <property type="evidence" value="ECO:0007669"/>
    <property type="project" value="UniProtKB-ARBA"/>
</dbReference>
<dbReference type="CDD" id="cd03255">
    <property type="entry name" value="ABC_MJ0796_LolCDE_FtsE"/>
    <property type="match status" value="1"/>
</dbReference>
<evidence type="ECO:0000256" key="2">
    <source>
        <dbReference type="ARBA" id="ARBA00022448"/>
    </source>
</evidence>
<feature type="domain" description="ABC transporter" evidence="5">
    <location>
        <begin position="5"/>
        <end position="248"/>
    </location>
</feature>
<dbReference type="InterPro" id="IPR003593">
    <property type="entry name" value="AAA+_ATPase"/>
</dbReference>
<dbReference type="SUPFAM" id="SSF52540">
    <property type="entry name" value="P-loop containing nucleoside triphosphate hydrolases"/>
    <property type="match status" value="1"/>
</dbReference>
<evidence type="ECO:0000256" key="3">
    <source>
        <dbReference type="ARBA" id="ARBA00022741"/>
    </source>
</evidence>
<keyword evidence="3" id="KW-0547">Nucleotide-binding</keyword>
<dbReference type="InterPro" id="IPR003439">
    <property type="entry name" value="ABC_transporter-like_ATP-bd"/>
</dbReference>
<name>A0A1G6KUV6_9ACTN</name>
<dbReference type="RefSeq" id="WP_090846402.1">
    <property type="nucleotide sequence ID" value="NZ_FMZL01000010.1"/>
</dbReference>
<evidence type="ECO:0000313" key="6">
    <source>
        <dbReference type="EMBL" id="SDC34869.1"/>
    </source>
</evidence>
<dbReference type="PANTHER" id="PTHR42798:SF7">
    <property type="entry name" value="ALPHA-D-RIBOSE 1-METHYLPHOSPHONATE 5-TRIPHOSPHATE SYNTHASE SUBUNIT PHNL"/>
    <property type="match status" value="1"/>
</dbReference>
<dbReference type="InterPro" id="IPR017911">
    <property type="entry name" value="MacB-like_ATP-bd"/>
</dbReference>
<dbReference type="GO" id="GO:0016887">
    <property type="term" value="F:ATP hydrolysis activity"/>
    <property type="evidence" value="ECO:0007669"/>
    <property type="project" value="InterPro"/>
</dbReference>
<dbReference type="Proteomes" id="UP000198528">
    <property type="component" value="Unassembled WGS sequence"/>
</dbReference>
<dbReference type="PANTHER" id="PTHR42798">
    <property type="entry name" value="LIPOPROTEIN-RELEASING SYSTEM ATP-BINDING PROTEIN LOLD"/>
    <property type="match status" value="1"/>
</dbReference>
<dbReference type="AlphaFoldDB" id="A0A1G6KUV6"/>
<dbReference type="InterPro" id="IPR027417">
    <property type="entry name" value="P-loop_NTPase"/>
</dbReference>
<proteinExistence type="inferred from homology"/>
<accession>A0A1G6KUV6</accession>
<dbReference type="EMBL" id="FMZL01000010">
    <property type="protein sequence ID" value="SDC34869.1"/>
    <property type="molecule type" value="Genomic_DNA"/>
</dbReference>